<evidence type="ECO:0000256" key="1">
    <source>
        <dbReference type="SAM" id="Phobius"/>
    </source>
</evidence>
<sequence>MTRRRPRILRTARQSWRSTGLGLRRMPAAFLITLLAGTLLECLLFVSRVGASPVAGGIGPAAIEVLMTSIAVSFARSLIAAPLAIAMHRFVLLGEGTELLPLRPVGRVVRFTLWLTAVGTISDVGLFLLATMPGRIVLIPVLQILGVVLAIRLILVFPQVALGATGHLARCSLSATRWQFWRIGTVSVVTILPIVAASLGIILLAHMLTPSLPWLQTSQGAIAVLVGLLTPLGVALGASSASWLFLVYNRTDLAPAGLGEIMLPAPDGTADAAAGIGGQAYVTRERHEHQ</sequence>
<feature type="transmembrane region" description="Helical" evidence="1">
    <location>
        <begin position="61"/>
        <end position="87"/>
    </location>
</feature>
<organism evidence="2 3">
    <name type="scientific">Lichenicoccus roseus</name>
    <dbReference type="NCBI Taxonomy" id="2683649"/>
    <lineage>
        <taxon>Bacteria</taxon>
        <taxon>Pseudomonadati</taxon>
        <taxon>Pseudomonadota</taxon>
        <taxon>Alphaproteobacteria</taxon>
        <taxon>Acetobacterales</taxon>
        <taxon>Acetobacteraceae</taxon>
        <taxon>Lichenicoccus</taxon>
    </lineage>
</organism>
<dbReference type="Proteomes" id="UP000305654">
    <property type="component" value="Unassembled WGS sequence"/>
</dbReference>
<proteinExistence type="predicted"/>
<feature type="transmembrane region" description="Helical" evidence="1">
    <location>
        <begin position="136"/>
        <end position="162"/>
    </location>
</feature>
<dbReference type="RefSeq" id="WP_138324577.1">
    <property type="nucleotide sequence ID" value="NZ_VCDI01000001.1"/>
</dbReference>
<comment type="caution">
    <text evidence="2">The sequence shown here is derived from an EMBL/GenBank/DDBJ whole genome shotgun (WGS) entry which is preliminary data.</text>
</comment>
<evidence type="ECO:0008006" key="4">
    <source>
        <dbReference type="Google" id="ProtNLM"/>
    </source>
</evidence>
<evidence type="ECO:0000313" key="3">
    <source>
        <dbReference type="Proteomes" id="UP000305654"/>
    </source>
</evidence>
<keyword evidence="1" id="KW-1133">Transmembrane helix</keyword>
<dbReference type="AlphaFoldDB" id="A0A5R9JFY0"/>
<feature type="transmembrane region" description="Helical" evidence="1">
    <location>
        <begin position="108"/>
        <end position="130"/>
    </location>
</feature>
<keyword evidence="3" id="KW-1185">Reference proteome</keyword>
<name>A0A5R9JFY0_9PROT</name>
<accession>A0A5R9JFY0</accession>
<evidence type="ECO:0000313" key="2">
    <source>
        <dbReference type="EMBL" id="TLU74326.1"/>
    </source>
</evidence>
<gene>
    <name evidence="2" type="ORF">FE263_03810</name>
</gene>
<keyword evidence="1" id="KW-0812">Transmembrane</keyword>
<feature type="transmembrane region" description="Helical" evidence="1">
    <location>
        <begin position="183"/>
        <end position="208"/>
    </location>
</feature>
<keyword evidence="1" id="KW-0472">Membrane</keyword>
<protein>
    <recommendedName>
        <fullName evidence="4">Glycerophosphoryl diester phosphodiesterase membrane domain-containing protein</fullName>
    </recommendedName>
</protein>
<dbReference type="OrthoDB" id="10018301at2"/>
<dbReference type="EMBL" id="VCDI01000001">
    <property type="protein sequence ID" value="TLU74326.1"/>
    <property type="molecule type" value="Genomic_DNA"/>
</dbReference>
<reference evidence="2 3" key="1">
    <citation type="submission" date="2019-05" db="EMBL/GenBank/DDBJ databases">
        <authorList>
            <person name="Pankratov T."/>
            <person name="Grouzdev D."/>
        </authorList>
    </citation>
    <scope>NUCLEOTIDE SEQUENCE [LARGE SCALE GENOMIC DNA]</scope>
    <source>
        <strain evidence="2 3">KEBCLARHB70R</strain>
    </source>
</reference>
<feature type="transmembrane region" description="Helical" evidence="1">
    <location>
        <begin position="220"/>
        <end position="246"/>
    </location>
</feature>